<name>A0A0A0UWP8_BIFBR</name>
<reference evidence="1" key="1">
    <citation type="journal article" date="2015" name="Appl. Environ. Microbiol.">
        <title>Discovery of a conjugative megaplasmid in Bifidobacterium breve.</title>
        <authorList>
            <person name="Bottacini F."/>
            <person name="O'Connell Motherway M."/>
            <person name="Casey E."/>
            <person name="McDonnell B."/>
            <person name="Mahony J."/>
            <person name="Ventura M."/>
            <person name="van Sinderen D."/>
        </authorList>
    </citation>
    <scope>NUCLEOTIDE SEQUENCE</scope>
    <source>
        <strain evidence="1">JCM 7017</strain>
        <plasmid evidence="1">megaplasmid pMP7017</plasmid>
    </source>
</reference>
<accession>A0A0A0UWP8</accession>
<dbReference type="RefSeq" id="WP_052791194.1">
    <property type="nucleotide sequence ID" value="NZ_JAWWYB010000005.1"/>
</dbReference>
<proteinExistence type="predicted"/>
<protein>
    <submittedName>
        <fullName evidence="1">Uncharacterized protein</fullName>
    </submittedName>
</protein>
<organism evidence="1">
    <name type="scientific">Bifidobacterium breve</name>
    <dbReference type="NCBI Taxonomy" id="1685"/>
    <lineage>
        <taxon>Bacteria</taxon>
        <taxon>Bacillati</taxon>
        <taxon>Actinomycetota</taxon>
        <taxon>Actinomycetes</taxon>
        <taxon>Bifidobacteriales</taxon>
        <taxon>Bifidobacteriaceae</taxon>
        <taxon>Bifidobacterium</taxon>
    </lineage>
</organism>
<sequence length="125" mass="14440">MMNIEDFKNMFRAHLSHEIWDKWRKGQLDVSMRRNTSDGCKYEELPKEAADKIFDGGEIHSCEDLADPTEVISDRYACSLYGITTFKPSGYAIEEDFPNEVVLLVRGWSVADFMSDWTKFDAVDD</sequence>
<gene>
    <name evidence="1" type="ORF">B7017_p0150</name>
</gene>
<evidence type="ECO:0000313" key="1">
    <source>
        <dbReference type="EMBL" id="AIW55199.1"/>
    </source>
</evidence>
<dbReference type="EMBL" id="KM406416">
    <property type="protein sequence ID" value="AIW55199.1"/>
    <property type="molecule type" value="Genomic_DNA"/>
</dbReference>
<keyword evidence="1" id="KW-0614">Plasmid</keyword>
<dbReference type="AlphaFoldDB" id="A0A0A0UWP8"/>
<geneLocation type="plasmid" evidence="1">
    <name>megaplasmid pMP7017</name>
</geneLocation>